<dbReference type="PANTHER" id="PTHR48050:SF13">
    <property type="entry name" value="STEROL 3-BETA-GLUCOSYLTRANSFERASE UGT80A2"/>
    <property type="match status" value="1"/>
</dbReference>
<dbReference type="PROSITE" id="PS51257">
    <property type="entry name" value="PROKAR_LIPOPROTEIN"/>
    <property type="match status" value="1"/>
</dbReference>
<proteinExistence type="inferred from homology"/>
<evidence type="ECO:0000259" key="6">
    <source>
        <dbReference type="Pfam" id="PF21036"/>
    </source>
</evidence>
<dbReference type="Pfam" id="PF21036">
    <property type="entry name" value="EryCIII-like_N"/>
    <property type="match status" value="1"/>
</dbReference>
<dbReference type="InterPro" id="IPR010610">
    <property type="entry name" value="EryCIII-like_C"/>
</dbReference>
<evidence type="ECO:0000313" key="7">
    <source>
        <dbReference type="EMBL" id="MEJ2889306.1"/>
    </source>
</evidence>
<keyword evidence="2" id="KW-0328">Glycosyltransferase</keyword>
<dbReference type="InterPro" id="IPR002213">
    <property type="entry name" value="UDP_glucos_trans"/>
</dbReference>
<dbReference type="PANTHER" id="PTHR48050">
    <property type="entry name" value="STEROL 3-BETA-GLUCOSYLTRANSFERASE"/>
    <property type="match status" value="1"/>
</dbReference>
<dbReference type="InterPro" id="IPR048284">
    <property type="entry name" value="EryCIII-like_N"/>
</dbReference>
<feature type="domain" description="Erythromycin biosynthesis protein CIII-like C-terminal" evidence="5">
    <location>
        <begin position="233"/>
        <end position="376"/>
    </location>
</feature>
<reference evidence="7 8" key="1">
    <citation type="submission" date="2024-03" db="EMBL/GenBank/DDBJ databases">
        <title>Actinomycetospora sp. OC33-EN06, a novel actinomycete isolated from wild orchid (Aerides multiflora).</title>
        <authorList>
            <person name="Suriyachadkun C."/>
        </authorList>
    </citation>
    <scope>NUCLEOTIDE SEQUENCE [LARGE SCALE GENOMIC DNA]</scope>
    <source>
        <strain evidence="7 8">OC33-EN06</strain>
    </source>
</reference>
<name>A0ABU8NCC0_9PSEU</name>
<dbReference type="RefSeq" id="WP_337716732.1">
    <property type="nucleotide sequence ID" value="NZ_JBBEGL010000006.1"/>
</dbReference>
<dbReference type="InterPro" id="IPR050426">
    <property type="entry name" value="Glycosyltransferase_28"/>
</dbReference>
<gene>
    <name evidence="7" type="ORF">WCD41_22795</name>
</gene>
<accession>A0ABU8NCC0</accession>
<dbReference type="Pfam" id="PF06722">
    <property type="entry name" value="EryCIII-like_C"/>
    <property type="match status" value="1"/>
</dbReference>
<dbReference type="Proteomes" id="UP001370100">
    <property type="component" value="Unassembled WGS sequence"/>
</dbReference>
<feature type="region of interest" description="Disordered" evidence="4">
    <location>
        <begin position="176"/>
        <end position="205"/>
    </location>
</feature>
<evidence type="ECO:0000256" key="2">
    <source>
        <dbReference type="ARBA" id="ARBA00022676"/>
    </source>
</evidence>
<keyword evidence="3" id="KW-0808">Transferase</keyword>
<organism evidence="7 8">
    <name type="scientific">Actinomycetospora aeridis</name>
    <dbReference type="NCBI Taxonomy" id="3129231"/>
    <lineage>
        <taxon>Bacteria</taxon>
        <taxon>Bacillati</taxon>
        <taxon>Actinomycetota</taxon>
        <taxon>Actinomycetes</taxon>
        <taxon>Pseudonocardiales</taxon>
        <taxon>Pseudonocardiaceae</taxon>
        <taxon>Actinomycetospora</taxon>
    </lineage>
</organism>
<evidence type="ECO:0000256" key="3">
    <source>
        <dbReference type="ARBA" id="ARBA00022679"/>
    </source>
</evidence>
<evidence type="ECO:0000256" key="4">
    <source>
        <dbReference type="SAM" id="MobiDB-lite"/>
    </source>
</evidence>
<dbReference type="CDD" id="cd03784">
    <property type="entry name" value="GT1_Gtf-like"/>
    <property type="match status" value="1"/>
</dbReference>
<feature type="domain" description="Erythromycin biosynthesis protein CIII-like N-terminal" evidence="6">
    <location>
        <begin position="91"/>
        <end position="137"/>
    </location>
</feature>
<sequence>MRILFASTGGAGHVTPMLPIAAACRRAGHDVLLVGPPGLAATAEREALPFAAGALPDEADTGPIWARIPHLSTPEAERRVIGEIFATLNVRAMLPTMRETVGTWRPDVIVREPAEFASAVVADSDGVPHVQVGVGLVSAQRQIMDVAAEAADGWRPGLMARIAATPYLTFFPPTLDAGHGPDPSPTHRFRVPESRPEPPPDHWPGDDRPLVYVTFGSVAAGVPFAAPIYDVALAAVADLPARVLLTTGHGVEEGRLAPPGPHVHITPWVPQADVLAHADAVVCHGGSGTTLGALAAGAPLVITPLFADQPDNARRVAAIGAGVAVGSGALDGTVDPADLRRAITEVLADPAYAGAARRVADEIHALPPVDEAVEVITAVGGSAG</sequence>
<dbReference type="PROSITE" id="PS00375">
    <property type="entry name" value="UDPGT"/>
    <property type="match status" value="1"/>
</dbReference>
<evidence type="ECO:0000259" key="5">
    <source>
        <dbReference type="Pfam" id="PF06722"/>
    </source>
</evidence>
<comment type="similarity">
    <text evidence="1">Belongs to the glycosyltransferase 28 family.</text>
</comment>
<evidence type="ECO:0000256" key="1">
    <source>
        <dbReference type="ARBA" id="ARBA00006962"/>
    </source>
</evidence>
<dbReference type="Gene3D" id="3.40.50.2000">
    <property type="entry name" value="Glycogen Phosphorylase B"/>
    <property type="match status" value="2"/>
</dbReference>
<comment type="caution">
    <text evidence="7">The sequence shown here is derived from an EMBL/GenBank/DDBJ whole genome shotgun (WGS) entry which is preliminary data.</text>
</comment>
<dbReference type="EMBL" id="JBBEGL010000006">
    <property type="protein sequence ID" value="MEJ2889306.1"/>
    <property type="molecule type" value="Genomic_DNA"/>
</dbReference>
<dbReference type="InterPro" id="IPR035595">
    <property type="entry name" value="UDP_glycos_trans_CS"/>
</dbReference>
<dbReference type="SUPFAM" id="SSF53756">
    <property type="entry name" value="UDP-Glycosyltransferase/glycogen phosphorylase"/>
    <property type="match status" value="1"/>
</dbReference>
<keyword evidence="8" id="KW-1185">Reference proteome</keyword>
<evidence type="ECO:0000313" key="8">
    <source>
        <dbReference type="Proteomes" id="UP001370100"/>
    </source>
</evidence>
<feature type="compositionally biased region" description="Basic and acidic residues" evidence="4">
    <location>
        <begin position="190"/>
        <end position="205"/>
    </location>
</feature>
<protein>
    <submittedName>
        <fullName evidence="7">Glycosyltransferase</fullName>
    </submittedName>
</protein>